<feature type="domain" description="Pyrroline-5-carboxylate reductase dimerisation" evidence="5">
    <location>
        <begin position="163"/>
        <end position="267"/>
    </location>
</feature>
<dbReference type="PIRSF" id="PIRSF000193">
    <property type="entry name" value="Pyrrol-5-carb_rd"/>
    <property type="match status" value="1"/>
</dbReference>
<dbReference type="FunFam" id="1.10.3730.10:FF:000001">
    <property type="entry name" value="Pyrroline-5-carboxylate reductase"/>
    <property type="match status" value="1"/>
</dbReference>
<dbReference type="Gene3D" id="3.40.50.720">
    <property type="entry name" value="NAD(P)-binding Rossmann-like Domain"/>
    <property type="match status" value="1"/>
</dbReference>
<dbReference type="InterPro" id="IPR008927">
    <property type="entry name" value="6-PGluconate_DH-like_C_sf"/>
</dbReference>
<accession>A0A3B0WLZ6</accession>
<gene>
    <name evidence="6" type="ORF">MNBD_GAMMA07-556</name>
</gene>
<dbReference type="InterPro" id="IPR028939">
    <property type="entry name" value="P5C_Rdtase_cat_N"/>
</dbReference>
<keyword evidence="3 6" id="KW-0560">Oxidoreductase</keyword>
<evidence type="ECO:0000256" key="3">
    <source>
        <dbReference type="ARBA" id="ARBA00023002"/>
    </source>
</evidence>
<dbReference type="PANTHER" id="PTHR11645">
    <property type="entry name" value="PYRROLINE-5-CARBOXYLATE REDUCTASE"/>
    <property type="match status" value="1"/>
</dbReference>
<dbReference type="EMBL" id="UOFF01000212">
    <property type="protein sequence ID" value="VAW56321.1"/>
    <property type="molecule type" value="Genomic_DNA"/>
</dbReference>
<dbReference type="HAMAP" id="MF_01925">
    <property type="entry name" value="P5C_reductase"/>
    <property type="match status" value="1"/>
</dbReference>
<dbReference type="InterPro" id="IPR029036">
    <property type="entry name" value="P5CR_dimer"/>
</dbReference>
<keyword evidence="2" id="KW-0521">NADP</keyword>
<dbReference type="EC" id="1.5.1.2" evidence="6"/>
<dbReference type="SUPFAM" id="SSF51735">
    <property type="entry name" value="NAD(P)-binding Rossmann-fold domains"/>
    <property type="match status" value="1"/>
</dbReference>
<evidence type="ECO:0000259" key="5">
    <source>
        <dbReference type="Pfam" id="PF14748"/>
    </source>
</evidence>
<feature type="domain" description="Pyrroline-5-carboxylate reductase catalytic N-terminal" evidence="4">
    <location>
        <begin position="5"/>
        <end position="99"/>
    </location>
</feature>
<reference evidence="6" key="1">
    <citation type="submission" date="2018-06" db="EMBL/GenBank/DDBJ databases">
        <authorList>
            <person name="Zhirakovskaya E."/>
        </authorList>
    </citation>
    <scope>NUCLEOTIDE SEQUENCE</scope>
</reference>
<dbReference type="InterPro" id="IPR036291">
    <property type="entry name" value="NAD(P)-bd_dom_sf"/>
</dbReference>
<sequence length="274" mass="28916">MTKHICFIGGGNMASSLISGLINNHYPAHKITVTDPDIQKLTHLEKQFAIHTDANNINAIQEAEVLVLAVKPQVLKEICLSLKETTLKTRPLIISIAAGIRSTDIDRWLGSGHSVVRCMPNTPALIQAGATGLFANEKTSKSLKGTADQILRSAGITLWVESETQLDAVTAVSGSGPAYFFLFLEAMQAAGKELGLDEATAGMLAKQTALGAAQMALEGNDTLATLRANVTSKGGTTAAAIASFENNHFSDIIKQALTAAHGRAIELADELGKN</sequence>
<dbReference type="Gene3D" id="1.10.3730.10">
    <property type="entry name" value="ProC C-terminal domain-like"/>
    <property type="match status" value="1"/>
</dbReference>
<dbReference type="AlphaFoldDB" id="A0A3B0WLZ6"/>
<dbReference type="PROSITE" id="PS00521">
    <property type="entry name" value="P5CR"/>
    <property type="match status" value="1"/>
</dbReference>
<dbReference type="SUPFAM" id="SSF48179">
    <property type="entry name" value="6-phosphogluconate dehydrogenase C-terminal domain-like"/>
    <property type="match status" value="1"/>
</dbReference>
<dbReference type="GO" id="GO:0004735">
    <property type="term" value="F:pyrroline-5-carboxylate reductase activity"/>
    <property type="evidence" value="ECO:0007669"/>
    <property type="project" value="UniProtKB-EC"/>
</dbReference>
<name>A0A3B0WLZ6_9ZZZZ</name>
<dbReference type="InterPro" id="IPR000304">
    <property type="entry name" value="Pyrroline-COOH_reductase"/>
</dbReference>
<evidence type="ECO:0000256" key="1">
    <source>
        <dbReference type="ARBA" id="ARBA00005525"/>
    </source>
</evidence>
<dbReference type="Pfam" id="PF14748">
    <property type="entry name" value="P5CR_dimer"/>
    <property type="match status" value="1"/>
</dbReference>
<dbReference type="Pfam" id="PF03807">
    <property type="entry name" value="F420_oxidored"/>
    <property type="match status" value="1"/>
</dbReference>
<proteinExistence type="inferred from homology"/>
<dbReference type="GO" id="GO:0055129">
    <property type="term" value="P:L-proline biosynthetic process"/>
    <property type="evidence" value="ECO:0007669"/>
    <property type="project" value="TreeGrafter"/>
</dbReference>
<protein>
    <submittedName>
        <fullName evidence="6">Pyrroline-5-carboxylate reductase</fullName>
        <ecNumber evidence="6">1.5.1.2</ecNumber>
    </submittedName>
</protein>
<dbReference type="InterPro" id="IPR053790">
    <property type="entry name" value="P5CR-like_CS"/>
</dbReference>
<evidence type="ECO:0000313" key="6">
    <source>
        <dbReference type="EMBL" id="VAW56321.1"/>
    </source>
</evidence>
<evidence type="ECO:0000256" key="2">
    <source>
        <dbReference type="ARBA" id="ARBA00022857"/>
    </source>
</evidence>
<evidence type="ECO:0000259" key="4">
    <source>
        <dbReference type="Pfam" id="PF03807"/>
    </source>
</evidence>
<organism evidence="6">
    <name type="scientific">hydrothermal vent metagenome</name>
    <dbReference type="NCBI Taxonomy" id="652676"/>
    <lineage>
        <taxon>unclassified sequences</taxon>
        <taxon>metagenomes</taxon>
        <taxon>ecological metagenomes</taxon>
    </lineage>
</organism>
<comment type="similarity">
    <text evidence="1">Belongs to the pyrroline-5-carboxylate reductase family.</text>
</comment>
<dbReference type="NCBIfam" id="TIGR00112">
    <property type="entry name" value="proC"/>
    <property type="match status" value="1"/>
</dbReference>
<dbReference type="PANTHER" id="PTHR11645:SF0">
    <property type="entry name" value="PYRROLINE-5-CARBOXYLATE REDUCTASE 3"/>
    <property type="match status" value="1"/>
</dbReference>